<feature type="domain" description="IclR-ED" evidence="6">
    <location>
        <begin position="96"/>
        <end position="280"/>
    </location>
</feature>
<dbReference type="Gene3D" id="1.10.10.10">
    <property type="entry name" value="Winged helix-like DNA-binding domain superfamily/Winged helix DNA-binding domain"/>
    <property type="match status" value="1"/>
</dbReference>
<dbReference type="Proteomes" id="UP001161405">
    <property type="component" value="Unassembled WGS sequence"/>
</dbReference>
<dbReference type="RefSeq" id="WP_284363457.1">
    <property type="nucleotide sequence ID" value="NZ_BSNI01000002.1"/>
</dbReference>
<dbReference type="Pfam" id="PF09339">
    <property type="entry name" value="HTH_IclR"/>
    <property type="match status" value="1"/>
</dbReference>
<evidence type="ECO:0000259" key="6">
    <source>
        <dbReference type="PROSITE" id="PS51078"/>
    </source>
</evidence>
<gene>
    <name evidence="7" type="ORF">GCM10007879_16040</name>
</gene>
<reference evidence="7" key="2">
    <citation type="submission" date="2023-01" db="EMBL/GenBank/DDBJ databases">
        <title>Draft genome sequence of Maritalea porphyrae strain NBRC 107169.</title>
        <authorList>
            <person name="Sun Q."/>
            <person name="Mori K."/>
        </authorList>
    </citation>
    <scope>NUCLEOTIDE SEQUENCE</scope>
    <source>
        <strain evidence="7">NBRC 107169</strain>
    </source>
</reference>
<keyword evidence="1" id="KW-0805">Transcription regulation</keyword>
<keyword evidence="2" id="KW-0238">DNA-binding</keyword>
<keyword evidence="8" id="KW-1185">Reference proteome</keyword>
<dbReference type="SUPFAM" id="SSF46785">
    <property type="entry name" value="Winged helix' DNA-binding domain"/>
    <property type="match status" value="1"/>
</dbReference>
<evidence type="ECO:0000256" key="3">
    <source>
        <dbReference type="ARBA" id="ARBA00023163"/>
    </source>
</evidence>
<evidence type="ECO:0000313" key="8">
    <source>
        <dbReference type="Proteomes" id="UP001161405"/>
    </source>
</evidence>
<dbReference type="PANTHER" id="PTHR30136">
    <property type="entry name" value="HELIX-TURN-HELIX TRANSCRIPTIONAL REGULATOR, ICLR FAMILY"/>
    <property type="match status" value="1"/>
</dbReference>
<dbReference type="PANTHER" id="PTHR30136:SF34">
    <property type="entry name" value="TRANSCRIPTIONAL REGULATOR"/>
    <property type="match status" value="1"/>
</dbReference>
<dbReference type="PROSITE" id="PS51078">
    <property type="entry name" value="ICLR_ED"/>
    <property type="match status" value="1"/>
</dbReference>
<feature type="domain" description="HTH iclR-type" evidence="5">
    <location>
        <begin position="33"/>
        <end position="95"/>
    </location>
</feature>
<evidence type="ECO:0000256" key="2">
    <source>
        <dbReference type="ARBA" id="ARBA00023125"/>
    </source>
</evidence>
<dbReference type="InterPro" id="IPR029016">
    <property type="entry name" value="GAF-like_dom_sf"/>
</dbReference>
<dbReference type="InterPro" id="IPR036388">
    <property type="entry name" value="WH-like_DNA-bd_sf"/>
</dbReference>
<organism evidence="7 8">
    <name type="scientific">Maritalea porphyrae</name>
    <dbReference type="NCBI Taxonomy" id="880732"/>
    <lineage>
        <taxon>Bacteria</taxon>
        <taxon>Pseudomonadati</taxon>
        <taxon>Pseudomonadota</taxon>
        <taxon>Alphaproteobacteria</taxon>
        <taxon>Hyphomicrobiales</taxon>
        <taxon>Devosiaceae</taxon>
        <taxon>Maritalea</taxon>
    </lineage>
</organism>
<evidence type="ECO:0000256" key="4">
    <source>
        <dbReference type="SAM" id="MobiDB-lite"/>
    </source>
</evidence>
<reference evidence="7" key="1">
    <citation type="journal article" date="2014" name="Int. J. Syst. Evol. Microbiol.">
        <title>Complete genome of a new Firmicutes species belonging to the dominant human colonic microbiota ('Ruminococcus bicirculans') reveals two chromosomes and a selective capacity to utilize plant glucans.</title>
        <authorList>
            <consortium name="NISC Comparative Sequencing Program"/>
            <person name="Wegmann U."/>
            <person name="Louis P."/>
            <person name="Goesmann A."/>
            <person name="Henrissat B."/>
            <person name="Duncan S.H."/>
            <person name="Flint H.J."/>
        </authorList>
    </citation>
    <scope>NUCLEOTIDE SEQUENCE</scope>
    <source>
        <strain evidence="7">NBRC 107169</strain>
    </source>
</reference>
<dbReference type="Gene3D" id="3.30.450.40">
    <property type="match status" value="1"/>
</dbReference>
<protein>
    <submittedName>
        <fullName evidence="7">Transcriptional regulator</fullName>
    </submittedName>
</protein>
<feature type="region of interest" description="Disordered" evidence="4">
    <location>
        <begin position="1"/>
        <end position="21"/>
    </location>
</feature>
<dbReference type="Pfam" id="PF01614">
    <property type="entry name" value="IclR_C"/>
    <property type="match status" value="1"/>
</dbReference>
<evidence type="ECO:0000313" key="7">
    <source>
        <dbReference type="EMBL" id="GLQ17355.1"/>
    </source>
</evidence>
<dbReference type="InterPro" id="IPR050707">
    <property type="entry name" value="HTH_MetabolicPath_Reg"/>
</dbReference>
<dbReference type="EMBL" id="BSNI01000002">
    <property type="protein sequence ID" value="GLQ17355.1"/>
    <property type="molecule type" value="Genomic_DNA"/>
</dbReference>
<dbReference type="InterPro" id="IPR005471">
    <property type="entry name" value="Tscrpt_reg_IclR_N"/>
</dbReference>
<dbReference type="SUPFAM" id="SSF55781">
    <property type="entry name" value="GAF domain-like"/>
    <property type="match status" value="1"/>
</dbReference>
<keyword evidence="3" id="KW-0804">Transcription</keyword>
<dbReference type="PROSITE" id="PS51077">
    <property type="entry name" value="HTH_ICLR"/>
    <property type="match status" value="1"/>
</dbReference>
<dbReference type="SMART" id="SM00346">
    <property type="entry name" value="HTH_ICLR"/>
    <property type="match status" value="1"/>
</dbReference>
<dbReference type="InterPro" id="IPR036390">
    <property type="entry name" value="WH_DNA-bd_sf"/>
</dbReference>
<proteinExistence type="predicted"/>
<evidence type="ECO:0000256" key="1">
    <source>
        <dbReference type="ARBA" id="ARBA00023015"/>
    </source>
</evidence>
<evidence type="ECO:0000259" key="5">
    <source>
        <dbReference type="PROSITE" id="PS51077"/>
    </source>
</evidence>
<dbReference type="InterPro" id="IPR014757">
    <property type="entry name" value="Tscrpt_reg_IclR_C"/>
</dbReference>
<sequence>MTNSSATFHHHGDLSSSSTDTDAGEAVRDALFVGSVEKALRVLQAFSGDKSALSLSEISERTGLGKSAAQRFCHTLVNLGYLLRDERSRQLRPSPKLLEFSFTFLASDPLTSIAAPFLLQARELSGEAVNLALPHGLDVIYITRLPSLNSHLVNPPIGGRAPMFCTSSGRAYLSALPEAEAEAIIDRSNLQAITPHTITDREQILSLIAQARKDGFASAVQECINGELTVGSPIYGRDGRVIASMNICVHGRAWSPAEVIEKLSPIAVKTATEISQALATSPHM</sequence>
<comment type="caution">
    <text evidence="7">The sequence shown here is derived from an EMBL/GenBank/DDBJ whole genome shotgun (WGS) entry which is preliminary data.</text>
</comment>
<name>A0ABQ5UQ14_9HYPH</name>
<accession>A0ABQ5UQ14</accession>